<proteinExistence type="predicted"/>
<evidence type="ECO:0000313" key="2">
    <source>
        <dbReference type="EMBL" id="MEA5402884.1"/>
    </source>
</evidence>
<evidence type="ECO:0008006" key="4">
    <source>
        <dbReference type="Google" id="ProtNLM"/>
    </source>
</evidence>
<feature type="chain" id="PRO_5045686741" description="SD-repeat containing protein B domain-containing protein" evidence="1">
    <location>
        <begin position="21"/>
        <end position="926"/>
    </location>
</feature>
<dbReference type="EMBL" id="JAYGIL010000008">
    <property type="protein sequence ID" value="MEA5402884.1"/>
    <property type="molecule type" value="Genomic_DNA"/>
</dbReference>
<gene>
    <name evidence="2" type="ORF">VB776_08160</name>
</gene>
<keyword evidence="1" id="KW-0732">Signal</keyword>
<dbReference type="Proteomes" id="UP001303899">
    <property type="component" value="Unassembled WGS sequence"/>
</dbReference>
<sequence length="926" mass="103384">MSKYIKILALLIFICSVAHAQQGKLFGLTTANTNILANNEERVVILLKLSNYSEGTLNGRIAITADAGLTIISKNDFHVNVAPHDSSFVSVSIFVTKKAKAGVANAIKFVLYDEHKNKLAAVASEINVSPKRKVNLYAAVSSILLDNLRDTILIPVQVFNSGNTVQAITLVCTYPLSIDEQGFHQNIKLTLPASTDTTIVFSKPITKRMLNIEAFDINITGVYANGDVVGNALVQVQSARSTRNYRDELSSSAFTDNTLQIGSQNLFNSNQSYLVRGRGGFELGKDRLSYSLNLSSWQNRASPILIQNTWLEYGNKQRGIKVGNIFRSLDLNLTGRGVMGYLSTSKTDTWEVGFIDKENNLLGRQNNQINIGGSRAGWIAFKHQDKQWRTNHFFVLDYDGIQGVQNQLLGNEFQYTSNKKMVYGLNLNGGRVSSLQNSNVEKYGMSMTVNVNGAIGKVNINSSNYLSTGYYPGLQRGALNLSERVNWSLPKANIWWFFNFRNFSPKQISPDQFVFATRNLRAEWGVSLKSKKVAISLAPVFTHEKGNPLYSFIGEARQQSLNAWNALFNFSLPSAKNQSFFMNSEMGAYSLSSDSTANLHLRTNLYYKNGIFNLNGSIQLGAFYLSEIPNSAMGSTKQSNIFNFASFVQKSWFSKKLKTNTGISFTYHSNFGSSQFLTERMEYVAGDKTSIYTNLNLNRYNNRQRSILELGLIHHFPTIKVNVKSSNLLEVFVYKDLNQDGVYSKTDSIAGGLMVNIDKKLFITDKSGNIIYKNLPDGIMTVSVPYQQGWHAPEQKITLQKKTKIGIPLQITGTLKGQLSYVRSQFSYETDIDLFGIVMLAVDKTGKVFRTRTSSDGRYAFYMPLGEYKVSVDTSLLSSELEVPNNGKDIKIENGNITTTDFIIKVKQRKIEIKKFTSPSVSPSNK</sequence>
<reference evidence="2 3" key="1">
    <citation type="submission" date="2023-12" db="EMBL/GenBank/DDBJ databases">
        <title>Novel species of the genus Arcicella isolated from rivers.</title>
        <authorList>
            <person name="Lu H."/>
        </authorList>
    </citation>
    <scope>NUCLEOTIDE SEQUENCE [LARGE SCALE GENOMIC DNA]</scope>
    <source>
        <strain evidence="2 3">DC2W</strain>
    </source>
</reference>
<protein>
    <recommendedName>
        <fullName evidence="4">SD-repeat containing protein B domain-containing protein</fullName>
    </recommendedName>
</protein>
<feature type="signal peptide" evidence="1">
    <location>
        <begin position="1"/>
        <end position="20"/>
    </location>
</feature>
<evidence type="ECO:0000256" key="1">
    <source>
        <dbReference type="SAM" id="SignalP"/>
    </source>
</evidence>
<name>A0ABU5S332_9BACT</name>
<evidence type="ECO:0000313" key="3">
    <source>
        <dbReference type="Proteomes" id="UP001303899"/>
    </source>
</evidence>
<accession>A0ABU5S332</accession>
<keyword evidence="3" id="KW-1185">Reference proteome</keyword>
<organism evidence="2 3">
    <name type="scientific">Arcicella gelida</name>
    <dbReference type="NCBI Taxonomy" id="2984195"/>
    <lineage>
        <taxon>Bacteria</taxon>
        <taxon>Pseudomonadati</taxon>
        <taxon>Bacteroidota</taxon>
        <taxon>Cytophagia</taxon>
        <taxon>Cytophagales</taxon>
        <taxon>Flectobacillaceae</taxon>
        <taxon>Arcicella</taxon>
    </lineage>
</organism>
<dbReference type="RefSeq" id="WP_323327871.1">
    <property type="nucleotide sequence ID" value="NZ_JAYGIL010000008.1"/>
</dbReference>
<comment type="caution">
    <text evidence="2">The sequence shown here is derived from an EMBL/GenBank/DDBJ whole genome shotgun (WGS) entry which is preliminary data.</text>
</comment>